<feature type="domain" description="Deacetylase sirtuin-type" evidence="3">
    <location>
        <begin position="1"/>
        <end position="170"/>
    </location>
</feature>
<dbReference type="SUPFAM" id="SSF52467">
    <property type="entry name" value="DHS-like NAD/FAD-binding domain"/>
    <property type="match status" value="1"/>
</dbReference>
<keyword evidence="1" id="KW-0808">Transferase</keyword>
<dbReference type="InterPro" id="IPR026590">
    <property type="entry name" value="Ssirtuin_cat_dom"/>
</dbReference>
<evidence type="ECO:0000256" key="1">
    <source>
        <dbReference type="ARBA" id="ARBA00022679"/>
    </source>
</evidence>
<evidence type="ECO:0000313" key="4">
    <source>
        <dbReference type="EMBL" id="SVC01504.1"/>
    </source>
</evidence>
<gene>
    <name evidence="4" type="ORF">METZ01_LOCUS254358</name>
</gene>
<name>A0A382INZ1_9ZZZZ</name>
<evidence type="ECO:0000259" key="3">
    <source>
        <dbReference type="PROSITE" id="PS50305"/>
    </source>
</evidence>
<sequence>MEHFPHISANSEIFVLTGAGISKESGLDTFRDNDGLWNNHRVEDVATPEAFTRNPSLVYDFYNNRRRELNNGTKPNKAHLELVELEKTLKINIITQNIDNLHEIAGSSSIIYIHGELNKARCIKNDTHIHYWTNDLDETHQCSDCGSQMRPHICWFGEMPFQMDEIHQKA</sequence>
<dbReference type="PANTHER" id="PTHR11085:SF4">
    <property type="entry name" value="NAD-DEPENDENT PROTEIN DEACYLASE"/>
    <property type="match status" value="1"/>
</dbReference>
<feature type="non-terminal residue" evidence="4">
    <location>
        <position position="170"/>
    </location>
</feature>
<protein>
    <recommendedName>
        <fullName evidence="3">Deacetylase sirtuin-type domain-containing protein</fullName>
    </recommendedName>
</protein>
<dbReference type="GO" id="GO:0070403">
    <property type="term" value="F:NAD+ binding"/>
    <property type="evidence" value="ECO:0007669"/>
    <property type="project" value="InterPro"/>
</dbReference>
<dbReference type="AlphaFoldDB" id="A0A382INZ1"/>
<dbReference type="InterPro" id="IPR050134">
    <property type="entry name" value="NAD-dep_sirtuin_deacylases"/>
</dbReference>
<dbReference type="PANTHER" id="PTHR11085">
    <property type="entry name" value="NAD-DEPENDENT PROTEIN DEACYLASE SIRTUIN-5, MITOCHONDRIAL-RELATED"/>
    <property type="match status" value="1"/>
</dbReference>
<accession>A0A382INZ1</accession>
<reference evidence="4" key="1">
    <citation type="submission" date="2018-05" db="EMBL/GenBank/DDBJ databases">
        <authorList>
            <person name="Lanie J.A."/>
            <person name="Ng W.-L."/>
            <person name="Kazmierczak K.M."/>
            <person name="Andrzejewski T.M."/>
            <person name="Davidsen T.M."/>
            <person name="Wayne K.J."/>
            <person name="Tettelin H."/>
            <person name="Glass J.I."/>
            <person name="Rusch D."/>
            <person name="Podicherti R."/>
            <person name="Tsui H.-C.T."/>
            <person name="Winkler M.E."/>
        </authorList>
    </citation>
    <scope>NUCLEOTIDE SEQUENCE</scope>
</reference>
<dbReference type="GO" id="GO:0017136">
    <property type="term" value="F:histone deacetylase activity, NAD-dependent"/>
    <property type="evidence" value="ECO:0007669"/>
    <property type="project" value="TreeGrafter"/>
</dbReference>
<evidence type="ECO:0000256" key="2">
    <source>
        <dbReference type="ARBA" id="ARBA00023027"/>
    </source>
</evidence>
<dbReference type="PROSITE" id="PS50305">
    <property type="entry name" value="SIRTUIN"/>
    <property type="match status" value="1"/>
</dbReference>
<dbReference type="InterPro" id="IPR003000">
    <property type="entry name" value="Sirtuin"/>
</dbReference>
<proteinExistence type="predicted"/>
<dbReference type="EMBL" id="UINC01068694">
    <property type="protein sequence ID" value="SVC01504.1"/>
    <property type="molecule type" value="Genomic_DNA"/>
</dbReference>
<keyword evidence="2" id="KW-0520">NAD</keyword>
<dbReference type="InterPro" id="IPR029035">
    <property type="entry name" value="DHS-like_NAD/FAD-binding_dom"/>
</dbReference>
<organism evidence="4">
    <name type="scientific">marine metagenome</name>
    <dbReference type="NCBI Taxonomy" id="408172"/>
    <lineage>
        <taxon>unclassified sequences</taxon>
        <taxon>metagenomes</taxon>
        <taxon>ecological metagenomes</taxon>
    </lineage>
</organism>
<dbReference type="Gene3D" id="3.30.1600.10">
    <property type="entry name" value="SIR2/SIRT2 'Small Domain"/>
    <property type="match status" value="1"/>
</dbReference>
<dbReference type="InterPro" id="IPR026591">
    <property type="entry name" value="Sirtuin_cat_small_dom_sf"/>
</dbReference>
<dbReference type="Pfam" id="PF02146">
    <property type="entry name" value="SIR2"/>
    <property type="match status" value="1"/>
</dbReference>